<organism evidence="1 2">
    <name type="scientific">Panagrolaimus sp. PS1159</name>
    <dbReference type="NCBI Taxonomy" id="55785"/>
    <lineage>
        <taxon>Eukaryota</taxon>
        <taxon>Metazoa</taxon>
        <taxon>Ecdysozoa</taxon>
        <taxon>Nematoda</taxon>
        <taxon>Chromadorea</taxon>
        <taxon>Rhabditida</taxon>
        <taxon>Tylenchina</taxon>
        <taxon>Panagrolaimomorpha</taxon>
        <taxon>Panagrolaimoidea</taxon>
        <taxon>Panagrolaimidae</taxon>
        <taxon>Panagrolaimus</taxon>
    </lineage>
</organism>
<reference evidence="2" key="1">
    <citation type="submission" date="2022-11" db="UniProtKB">
        <authorList>
            <consortium name="WormBaseParasite"/>
        </authorList>
    </citation>
    <scope>IDENTIFICATION</scope>
</reference>
<name>A0AC35GAJ2_9BILA</name>
<dbReference type="Proteomes" id="UP000887580">
    <property type="component" value="Unplaced"/>
</dbReference>
<evidence type="ECO:0000313" key="1">
    <source>
        <dbReference type="Proteomes" id="UP000887580"/>
    </source>
</evidence>
<sequence length="189" mass="20781">MMNHKSIDKNDSLSPPEDNNHINRQMDNQSGGGSESEPLKCLDDLDNNSSMQQQQLQQQIQTQQSITSDEIIDMKSSGQQQQQLQSLDQNNLIGSDDNNSNSNNSIPIHQTLQPIKIENNLQNDGILINNGITEIGNNGGPSPTSSTTTSGLGDLSWSSNNDTSSMGSFMQYSVSFIYFEGFKTYISTK</sequence>
<dbReference type="WBParaSite" id="PS1159_v2.g3105.t1">
    <property type="protein sequence ID" value="PS1159_v2.g3105.t1"/>
    <property type="gene ID" value="PS1159_v2.g3105"/>
</dbReference>
<proteinExistence type="predicted"/>
<evidence type="ECO:0000313" key="2">
    <source>
        <dbReference type="WBParaSite" id="PS1159_v2.g3105.t1"/>
    </source>
</evidence>
<accession>A0AC35GAJ2</accession>
<protein>
    <submittedName>
        <fullName evidence="2">Uncharacterized protein</fullName>
    </submittedName>
</protein>